<dbReference type="RefSeq" id="WP_167236793.1">
    <property type="nucleotide sequence ID" value="NZ_WHJF01000020.1"/>
</dbReference>
<name>A0ABX0MIK7_9BURK</name>
<evidence type="ECO:0000313" key="1">
    <source>
        <dbReference type="EMBL" id="NHZ62625.1"/>
    </source>
</evidence>
<proteinExistence type="predicted"/>
<organism evidence="1 2">
    <name type="scientific">Massilia genomosp. 1</name>
    <dbReference type="NCBI Taxonomy" id="2609280"/>
    <lineage>
        <taxon>Bacteria</taxon>
        <taxon>Pseudomonadati</taxon>
        <taxon>Pseudomonadota</taxon>
        <taxon>Betaproteobacteria</taxon>
        <taxon>Burkholderiales</taxon>
        <taxon>Oxalobacteraceae</taxon>
        <taxon>Telluria group</taxon>
        <taxon>Massilia</taxon>
    </lineage>
</organism>
<evidence type="ECO:0000313" key="2">
    <source>
        <dbReference type="Proteomes" id="UP000610594"/>
    </source>
</evidence>
<accession>A0ABX0MIK7</accession>
<dbReference type="EMBL" id="WHJF01000020">
    <property type="protein sequence ID" value="NHZ62625.1"/>
    <property type="molecule type" value="Genomic_DNA"/>
</dbReference>
<dbReference type="Proteomes" id="UP000610594">
    <property type="component" value="Unassembled WGS sequence"/>
</dbReference>
<gene>
    <name evidence="1" type="ORF">F1735_09940</name>
</gene>
<reference evidence="1 2" key="1">
    <citation type="submission" date="2019-10" db="EMBL/GenBank/DDBJ databases">
        <title>Taxonomy of Antarctic Massilia spp.: description of Massilia rubra sp. nov., Massilia aquatica sp. nov., Massilia mucilaginosa sp. nov., Massilia frigida sp. nov. isolated from streams, lakes and regoliths.</title>
        <authorList>
            <person name="Holochova P."/>
            <person name="Sedlacek I."/>
            <person name="Kralova S."/>
            <person name="Maslanova I."/>
            <person name="Busse H.-J."/>
            <person name="Stankova E."/>
            <person name="Vrbovska V."/>
            <person name="Kovarovic V."/>
            <person name="Bartak M."/>
            <person name="Svec P."/>
            <person name="Pantucek R."/>
        </authorList>
    </citation>
    <scope>NUCLEOTIDE SEQUENCE [LARGE SCALE GENOMIC DNA]</scope>
    <source>
        <strain evidence="1 2">CCM 8694</strain>
    </source>
</reference>
<comment type="caution">
    <text evidence="1">The sequence shown here is derived from an EMBL/GenBank/DDBJ whole genome shotgun (WGS) entry which is preliminary data.</text>
</comment>
<sequence length="108" mass="11768">MRLAADPQHPDYNATMLPGNVYLNGEWLAHCIFADEDSGEAVCAALNSDGSIYLVDDEFATEVKCGHIRIERRTTPGAAGFDAWMRERTGAAHAAYMAHHSAGGRVYL</sequence>
<protein>
    <submittedName>
        <fullName evidence="1">Uncharacterized protein</fullName>
    </submittedName>
</protein>
<keyword evidence="2" id="KW-1185">Reference proteome</keyword>